<gene>
    <name evidence="2" type="ORF">COLO4_36333</name>
</gene>
<evidence type="ECO:0000313" key="2">
    <source>
        <dbReference type="EMBL" id="OMO54846.1"/>
    </source>
</evidence>
<evidence type="ECO:0008006" key="4">
    <source>
        <dbReference type="Google" id="ProtNLM"/>
    </source>
</evidence>
<protein>
    <recommendedName>
        <fullName evidence="4">Zinc knuckle CX2CX4HX4C</fullName>
    </recommendedName>
</protein>
<feature type="compositionally biased region" description="Polar residues" evidence="1">
    <location>
        <begin position="163"/>
        <end position="184"/>
    </location>
</feature>
<keyword evidence="3" id="KW-1185">Reference proteome</keyword>
<reference evidence="3" key="1">
    <citation type="submission" date="2013-09" db="EMBL/GenBank/DDBJ databases">
        <title>Corchorus olitorius genome sequencing.</title>
        <authorList>
            <person name="Alam M."/>
            <person name="Haque M.S."/>
            <person name="Islam M.S."/>
            <person name="Emdad E.M."/>
            <person name="Islam M.M."/>
            <person name="Ahmed B."/>
            <person name="Halim A."/>
            <person name="Hossen Q.M.M."/>
            <person name="Hossain M.Z."/>
            <person name="Ahmed R."/>
            <person name="Khan M.M."/>
            <person name="Islam R."/>
            <person name="Rashid M.M."/>
            <person name="Khan S.A."/>
            <person name="Rahman M.S."/>
            <person name="Alam M."/>
            <person name="Yahiya A.S."/>
            <person name="Khan M.S."/>
            <person name="Azam M.S."/>
            <person name="Haque T."/>
            <person name="Lashkar M.Z.H."/>
            <person name="Akhand A.I."/>
            <person name="Morshed G."/>
            <person name="Roy S."/>
            <person name="Uddin K.S."/>
            <person name="Rabeya T."/>
            <person name="Hossain A.S."/>
            <person name="Chowdhury A."/>
            <person name="Snigdha A.R."/>
            <person name="Mortoza M.S."/>
            <person name="Matin S.A."/>
            <person name="Hoque S.M.E."/>
            <person name="Islam M.K."/>
            <person name="Roy D.K."/>
            <person name="Haider R."/>
            <person name="Moosa M.M."/>
            <person name="Elias S.M."/>
            <person name="Hasan A.M."/>
            <person name="Jahan S."/>
            <person name="Shafiuddin M."/>
            <person name="Mahmood N."/>
            <person name="Shommy N.S."/>
        </authorList>
    </citation>
    <scope>NUCLEOTIDE SEQUENCE [LARGE SCALE GENOMIC DNA]</scope>
    <source>
        <strain evidence="3">cv. O-4</strain>
    </source>
</reference>
<sequence length="274" mass="30183">MASGKKNSGSSNRVSKASITAKTQLEESLSFLSEDYDPEIDIPITQIRVMGLLRQLNPKKDSNGLGKDMNPVKASGTDDLKTEKSIAKNITEMLIVEIPWMPSHCEACKTFNHSSKNCPTKGKQQTQQWITKAIEQAINVIKPLAITDTTPPTSRGKQDKVTNENTSTVVPAQPNSKSSLSSNKAGKAQMVDTVSPNKFSILDSVLVEKKVHQQIESRKGDTSPKRVRAASTGVQVAIQQALPRKKILPNQNVNQKVVENLPLKVLHRHPYEFH</sequence>
<name>A0A1R3G9W6_9ROSI</name>
<accession>A0A1R3G9W6</accession>
<evidence type="ECO:0000313" key="3">
    <source>
        <dbReference type="Proteomes" id="UP000187203"/>
    </source>
</evidence>
<proteinExistence type="predicted"/>
<evidence type="ECO:0000256" key="1">
    <source>
        <dbReference type="SAM" id="MobiDB-lite"/>
    </source>
</evidence>
<comment type="caution">
    <text evidence="2">The sequence shown here is derived from an EMBL/GenBank/DDBJ whole genome shotgun (WGS) entry which is preliminary data.</text>
</comment>
<feature type="region of interest" description="Disordered" evidence="1">
    <location>
        <begin position="145"/>
        <end position="187"/>
    </location>
</feature>
<dbReference type="AlphaFoldDB" id="A0A1R3G9W6"/>
<organism evidence="2 3">
    <name type="scientific">Corchorus olitorius</name>
    <dbReference type="NCBI Taxonomy" id="93759"/>
    <lineage>
        <taxon>Eukaryota</taxon>
        <taxon>Viridiplantae</taxon>
        <taxon>Streptophyta</taxon>
        <taxon>Embryophyta</taxon>
        <taxon>Tracheophyta</taxon>
        <taxon>Spermatophyta</taxon>
        <taxon>Magnoliopsida</taxon>
        <taxon>eudicotyledons</taxon>
        <taxon>Gunneridae</taxon>
        <taxon>Pentapetalae</taxon>
        <taxon>rosids</taxon>
        <taxon>malvids</taxon>
        <taxon>Malvales</taxon>
        <taxon>Malvaceae</taxon>
        <taxon>Grewioideae</taxon>
        <taxon>Apeibeae</taxon>
        <taxon>Corchorus</taxon>
    </lineage>
</organism>
<dbReference type="EMBL" id="AWUE01023144">
    <property type="protein sequence ID" value="OMO54846.1"/>
    <property type="molecule type" value="Genomic_DNA"/>
</dbReference>
<dbReference type="Proteomes" id="UP000187203">
    <property type="component" value="Unassembled WGS sequence"/>
</dbReference>